<dbReference type="Proteomes" id="UP000444721">
    <property type="component" value="Unassembled WGS sequence"/>
</dbReference>
<organism evidence="3 4">
    <name type="scientific">Naegleria fowleri</name>
    <name type="common">Brain eating amoeba</name>
    <dbReference type="NCBI Taxonomy" id="5763"/>
    <lineage>
        <taxon>Eukaryota</taxon>
        <taxon>Discoba</taxon>
        <taxon>Heterolobosea</taxon>
        <taxon>Tetramitia</taxon>
        <taxon>Eutetramitia</taxon>
        <taxon>Vahlkampfiidae</taxon>
        <taxon>Naegleria</taxon>
    </lineage>
</organism>
<dbReference type="OrthoDB" id="10322985at2759"/>
<name>A0A6A5BP26_NAEFO</name>
<dbReference type="EMBL" id="VFQX01000036">
    <property type="protein sequence ID" value="KAF0976746.1"/>
    <property type="molecule type" value="Genomic_DNA"/>
</dbReference>
<dbReference type="RefSeq" id="XP_044561459.1">
    <property type="nucleotide sequence ID" value="XM_044707413.1"/>
</dbReference>
<evidence type="ECO:0000313" key="4">
    <source>
        <dbReference type="Proteomes" id="UP000444721"/>
    </source>
</evidence>
<dbReference type="AlphaFoldDB" id="A0A6A5BP26"/>
<protein>
    <recommendedName>
        <fullName evidence="2">F-box domain-containing protein</fullName>
    </recommendedName>
</protein>
<dbReference type="CDD" id="cd09917">
    <property type="entry name" value="F-box_SF"/>
    <property type="match status" value="1"/>
</dbReference>
<proteinExistence type="predicted"/>
<feature type="domain" description="F-box" evidence="2">
    <location>
        <begin position="154"/>
        <end position="189"/>
    </location>
</feature>
<evidence type="ECO:0000259" key="2">
    <source>
        <dbReference type="Pfam" id="PF00646"/>
    </source>
</evidence>
<feature type="compositionally biased region" description="Low complexity" evidence="1">
    <location>
        <begin position="81"/>
        <end position="99"/>
    </location>
</feature>
<accession>A0A6A5BP26</accession>
<keyword evidence="4" id="KW-1185">Reference proteome</keyword>
<dbReference type="GeneID" id="68111259"/>
<dbReference type="VEuPathDB" id="AmoebaDB:NfTy_069460"/>
<evidence type="ECO:0000313" key="3">
    <source>
        <dbReference type="EMBL" id="KAF0976746.1"/>
    </source>
</evidence>
<feature type="compositionally biased region" description="Low complexity" evidence="1">
    <location>
        <begin position="38"/>
        <end position="63"/>
    </location>
</feature>
<dbReference type="VEuPathDB" id="AmoebaDB:NF0125840"/>
<evidence type="ECO:0000256" key="1">
    <source>
        <dbReference type="SAM" id="MobiDB-lite"/>
    </source>
</evidence>
<dbReference type="VEuPathDB" id="AmoebaDB:FDP41_004041"/>
<gene>
    <name evidence="3" type="ORF">FDP41_004041</name>
</gene>
<reference evidence="3 4" key="1">
    <citation type="journal article" date="2019" name="Sci. Rep.">
        <title>Nanopore sequencing improves the draft genome of the human pathogenic amoeba Naegleria fowleri.</title>
        <authorList>
            <person name="Liechti N."/>
            <person name="Schurch N."/>
            <person name="Bruggmann R."/>
            <person name="Wittwer M."/>
        </authorList>
    </citation>
    <scope>NUCLEOTIDE SEQUENCE [LARGE SCALE GENOMIC DNA]</scope>
    <source>
        <strain evidence="3 4">ATCC 30894</strain>
    </source>
</reference>
<comment type="caution">
    <text evidence="3">The sequence shown here is derived from an EMBL/GenBank/DDBJ whole genome shotgun (WGS) entry which is preliminary data.</text>
</comment>
<dbReference type="Pfam" id="PF00646">
    <property type="entry name" value="F-box"/>
    <property type="match status" value="1"/>
</dbReference>
<dbReference type="InterPro" id="IPR036047">
    <property type="entry name" value="F-box-like_dom_sf"/>
</dbReference>
<feature type="region of interest" description="Disordered" evidence="1">
    <location>
        <begin position="25"/>
        <end position="116"/>
    </location>
</feature>
<dbReference type="InterPro" id="IPR001810">
    <property type="entry name" value="F-box_dom"/>
</dbReference>
<sequence>MLFFQLIQLKEDGVDPMMMNYMHSNNQNAPFTNPPNPNTSSHATTTTSTTQHQALSSAQASSSLVGNAGKSGVNIIRKTPSKSGRANASSSLSSNGGNAQPTTFLPPNVGSSSSSNTNFGGVLSSSLAPVATTMQSTESSIPLVQLLATLPDAEDIYQRILVFLPYTSALRFSYVSKYFNQLAKKHSPYLFSMSQFVQWNNQVCALMMNSTENTDSNLSSDLVKMRQTNFLRAVHVIARSCRIQLLLNELFHKETINIQSEDTVTTLDMPSVGVYMCIPLSSRVEFAKKHKMVRQLIDNISLQNIYYQEMCTFLLGKLQIIEFEQIKGEENYGFSSVIQLIPDLQQLDQKVYIHQNLMTTTLQNQKQKKRVILYQMSIGTNSSKYAQFLGLSGDMTPNDRQTLVIMAGSKYEFNDIILYKLCQLSGVITNTTSMSVTEMFQFLAMCGTLDTCQAVIEQYYTYKRNNLQTFSSTPQKFEVYPRESDTELKSFDFVASLFLKQYIFDLTNIKSTKIYLLDLLINMSNQLLCDIQLSYLPRRLLNYQKNTLEYEKAIRSISNVFGREVRFRLLGSNAECTSYSVLRLAIIPTLANKLLSPTNKSLCELVFNFVGFTSFKYVGAEQERNLRLTVRTSNKKLAFLLGIKEERDVVVLNNQTVNTRILKNLTEILQLSWPESELLFFLLAACSCIATTHFTESAKTAFVETEWNTAQKETFHPSIYYISEQLSKILQCPSVINTEDI</sequence>
<dbReference type="SUPFAM" id="SSF81383">
    <property type="entry name" value="F-box domain"/>
    <property type="match status" value="1"/>
</dbReference>